<evidence type="ECO:0000313" key="1">
    <source>
        <dbReference type="EMBL" id="OWM81553.1"/>
    </source>
</evidence>
<gene>
    <name evidence="1" type="ORF">CDL15_Pgr007591</name>
</gene>
<reference evidence="2" key="1">
    <citation type="journal article" date="2017" name="Plant J.">
        <title>The pomegranate (Punica granatum L.) genome and the genomics of punicalagin biosynthesis.</title>
        <authorList>
            <person name="Qin G."/>
            <person name="Xu C."/>
            <person name="Ming R."/>
            <person name="Tang H."/>
            <person name="Guyot R."/>
            <person name="Kramer E.M."/>
            <person name="Hu Y."/>
            <person name="Yi X."/>
            <person name="Qi Y."/>
            <person name="Xu X."/>
            <person name="Gao Z."/>
            <person name="Pan H."/>
            <person name="Jian J."/>
            <person name="Tian Y."/>
            <person name="Yue Z."/>
            <person name="Xu Y."/>
        </authorList>
    </citation>
    <scope>NUCLEOTIDE SEQUENCE [LARGE SCALE GENOMIC DNA]</scope>
    <source>
        <strain evidence="2">cv. Dabenzi</strain>
    </source>
</reference>
<protein>
    <submittedName>
        <fullName evidence="1">Uncharacterized protein</fullName>
    </submittedName>
</protein>
<name>A0A218X9D3_PUNGR</name>
<evidence type="ECO:0000313" key="2">
    <source>
        <dbReference type="Proteomes" id="UP000197138"/>
    </source>
</evidence>
<dbReference type="AlphaFoldDB" id="A0A218X9D3"/>
<sequence>MQEHIEGFLGRTSWKGKVIGLDMGSTTARGAGPPVGRQLHNAPWVESLHPDCLMYVHGATQQFNASVMEWGGARGEEAEGEADE</sequence>
<organism evidence="1 2">
    <name type="scientific">Punica granatum</name>
    <name type="common">Pomegranate</name>
    <dbReference type="NCBI Taxonomy" id="22663"/>
    <lineage>
        <taxon>Eukaryota</taxon>
        <taxon>Viridiplantae</taxon>
        <taxon>Streptophyta</taxon>
        <taxon>Embryophyta</taxon>
        <taxon>Tracheophyta</taxon>
        <taxon>Spermatophyta</taxon>
        <taxon>Magnoliopsida</taxon>
        <taxon>eudicotyledons</taxon>
        <taxon>Gunneridae</taxon>
        <taxon>Pentapetalae</taxon>
        <taxon>rosids</taxon>
        <taxon>malvids</taxon>
        <taxon>Myrtales</taxon>
        <taxon>Lythraceae</taxon>
        <taxon>Punica</taxon>
    </lineage>
</organism>
<dbReference type="EMBL" id="MTKT01002214">
    <property type="protein sequence ID" value="OWM81553.1"/>
    <property type="molecule type" value="Genomic_DNA"/>
</dbReference>
<proteinExistence type="predicted"/>
<dbReference type="Proteomes" id="UP000197138">
    <property type="component" value="Unassembled WGS sequence"/>
</dbReference>
<accession>A0A218X9D3</accession>
<comment type="caution">
    <text evidence="1">The sequence shown here is derived from an EMBL/GenBank/DDBJ whole genome shotgun (WGS) entry which is preliminary data.</text>
</comment>